<organism evidence="1 2">
    <name type="scientific">Ruminococcus difficilis</name>
    <dbReference type="NCBI Taxonomy" id="2763069"/>
    <lineage>
        <taxon>Bacteria</taxon>
        <taxon>Bacillati</taxon>
        <taxon>Bacillota</taxon>
        <taxon>Clostridia</taxon>
        <taxon>Eubacteriales</taxon>
        <taxon>Oscillospiraceae</taxon>
        <taxon>Ruminococcus</taxon>
    </lineage>
</organism>
<dbReference type="RefSeq" id="WP_201427630.1">
    <property type="nucleotide sequence ID" value="NZ_JAEQMG010000085.1"/>
</dbReference>
<proteinExistence type="predicted"/>
<dbReference type="NCBIfam" id="NF033819">
    <property type="entry name" value="IS66_TnpB"/>
    <property type="match status" value="1"/>
</dbReference>
<name>A0A935C520_9FIRM</name>
<gene>
    <name evidence="1" type="primary">tnpB</name>
    <name evidence="1" type="ORF">JKK62_09040</name>
</gene>
<dbReference type="Pfam" id="PF05717">
    <property type="entry name" value="TnpB_IS66"/>
    <property type="match status" value="1"/>
</dbReference>
<dbReference type="EMBL" id="JAEQMG010000085">
    <property type="protein sequence ID" value="MBK6088788.1"/>
    <property type="molecule type" value="Genomic_DNA"/>
</dbReference>
<protein>
    <submittedName>
        <fullName evidence="1">IS66 family insertion sequence element accessory protein TnpB</fullName>
    </submittedName>
</protein>
<accession>A0A935C520</accession>
<evidence type="ECO:0000313" key="2">
    <source>
        <dbReference type="Proteomes" id="UP000633365"/>
    </source>
</evidence>
<dbReference type="InterPro" id="IPR008878">
    <property type="entry name" value="Transposase_IS66_Orf2"/>
</dbReference>
<sequence length="118" mass="13585">MLNDLPCGTQVYLVTGYTDLRRSIDGLAAIVQGQLRLDPFCKGLFLFCGRRCDRIKGLLWEGDGFLLIYKRLDNGRFQWPRNETEAKLLTPQQTRWLLEGLKIEQPKAIRDGKPGILY</sequence>
<dbReference type="PANTHER" id="PTHR36455">
    <property type="match status" value="1"/>
</dbReference>
<reference evidence="1" key="1">
    <citation type="submission" date="2021-01" db="EMBL/GenBank/DDBJ databases">
        <title>Genome public.</title>
        <authorList>
            <person name="Liu C."/>
            <person name="Sun Q."/>
        </authorList>
    </citation>
    <scope>NUCLEOTIDE SEQUENCE</scope>
    <source>
        <strain evidence="1">M6</strain>
    </source>
</reference>
<dbReference type="PANTHER" id="PTHR36455:SF1">
    <property type="entry name" value="BLR8292 PROTEIN"/>
    <property type="match status" value="1"/>
</dbReference>
<dbReference type="AlphaFoldDB" id="A0A935C520"/>
<keyword evidence="2" id="KW-1185">Reference proteome</keyword>
<comment type="caution">
    <text evidence="1">The sequence shown here is derived from an EMBL/GenBank/DDBJ whole genome shotgun (WGS) entry which is preliminary data.</text>
</comment>
<evidence type="ECO:0000313" key="1">
    <source>
        <dbReference type="EMBL" id="MBK6088788.1"/>
    </source>
</evidence>
<dbReference type="Proteomes" id="UP000633365">
    <property type="component" value="Unassembled WGS sequence"/>
</dbReference>